<reference evidence="3" key="1">
    <citation type="submission" date="2017-09" db="EMBL/GenBank/DDBJ databases">
        <title>Depth-based differentiation of microbial function through sediment-hosted aquifers and enrichment of novel symbionts in the deep terrestrial subsurface.</title>
        <authorList>
            <person name="Probst A.J."/>
            <person name="Ladd B."/>
            <person name="Jarett J.K."/>
            <person name="Geller-Mcgrath D.E."/>
            <person name="Sieber C.M.K."/>
            <person name="Emerson J.B."/>
            <person name="Anantharaman K."/>
            <person name="Thomas B.C."/>
            <person name="Malmstrom R."/>
            <person name="Stieglmeier M."/>
            <person name="Klingl A."/>
            <person name="Woyke T."/>
            <person name="Ryan C.M."/>
            <person name="Banfield J.F."/>
        </authorList>
    </citation>
    <scope>NUCLEOTIDE SEQUENCE [LARGE SCALE GENOMIC DNA]</scope>
</reference>
<gene>
    <name evidence="2" type="ORF">COU11_01925</name>
</gene>
<feature type="transmembrane region" description="Helical" evidence="1">
    <location>
        <begin position="24"/>
        <end position="46"/>
    </location>
</feature>
<proteinExistence type="predicted"/>
<keyword evidence="1" id="KW-1133">Transmembrane helix</keyword>
<organism evidence="2 3">
    <name type="scientific">Candidatus Harrisonbacteria bacterium CG10_big_fil_rev_8_21_14_0_10_49_15</name>
    <dbReference type="NCBI Taxonomy" id="1974587"/>
    <lineage>
        <taxon>Bacteria</taxon>
        <taxon>Candidatus Harrisoniibacteriota</taxon>
    </lineage>
</organism>
<protein>
    <recommendedName>
        <fullName evidence="4">DUF4352 domain-containing protein</fullName>
    </recommendedName>
</protein>
<accession>A0A2H0UL65</accession>
<comment type="caution">
    <text evidence="2">The sequence shown here is derived from an EMBL/GenBank/DDBJ whole genome shotgun (WGS) entry which is preliminary data.</text>
</comment>
<evidence type="ECO:0000313" key="2">
    <source>
        <dbReference type="EMBL" id="PIR87154.1"/>
    </source>
</evidence>
<dbReference type="AlphaFoldDB" id="A0A2H0UL65"/>
<keyword evidence="1" id="KW-0472">Membrane</keyword>
<sequence length="253" mass="27362">MTPNESSPQADIKETQSPSSREAINIYSIIIFIVGVAIGASITYLLTASGTGIESKIQSNNVLETADVDVYNPTGEKPPTLSSIGEDNSGRVLSSRTVSIDGVEFPDPANLEKEGQSISYKLAKAVLFNLETPVGVAPIFFIDTEINSGSTKREIKVPAGKAIIVITAIMTNSATDSAFLDPSKYVRVMSEEGFIAPRPIGGGTQIAQALSTRQMTLIFEVPKEMTEFTVKYGDPKAYDSLDIDFQERTFEHR</sequence>
<dbReference type="EMBL" id="PFBD01000018">
    <property type="protein sequence ID" value="PIR87154.1"/>
    <property type="molecule type" value="Genomic_DNA"/>
</dbReference>
<evidence type="ECO:0000256" key="1">
    <source>
        <dbReference type="SAM" id="Phobius"/>
    </source>
</evidence>
<evidence type="ECO:0008006" key="4">
    <source>
        <dbReference type="Google" id="ProtNLM"/>
    </source>
</evidence>
<dbReference type="Proteomes" id="UP000229526">
    <property type="component" value="Unassembled WGS sequence"/>
</dbReference>
<name>A0A2H0UL65_9BACT</name>
<keyword evidence="1" id="KW-0812">Transmembrane</keyword>
<evidence type="ECO:0000313" key="3">
    <source>
        <dbReference type="Proteomes" id="UP000229526"/>
    </source>
</evidence>